<keyword evidence="5" id="KW-0949">S-adenosyl-L-methionine</keyword>
<dbReference type="Gene3D" id="3.40.50.150">
    <property type="entry name" value="Vaccinia Virus protein VP39"/>
    <property type="match status" value="1"/>
</dbReference>
<feature type="domain" description="N6 adenine-specific DNA methyltransferase N-terminal" evidence="9">
    <location>
        <begin position="6"/>
        <end position="128"/>
    </location>
</feature>
<protein>
    <recommendedName>
        <fullName evidence="2">site-specific DNA-methyltransferase (adenine-specific)</fullName>
        <ecNumber evidence="2">2.1.1.72</ecNumber>
    </recommendedName>
</protein>
<comment type="catalytic activity">
    <reaction evidence="7">
        <text>a 2'-deoxyadenosine in DNA + S-adenosyl-L-methionine = an N(6)-methyl-2'-deoxyadenosine in DNA + S-adenosyl-L-homocysteine + H(+)</text>
        <dbReference type="Rhea" id="RHEA:15197"/>
        <dbReference type="Rhea" id="RHEA-COMP:12418"/>
        <dbReference type="Rhea" id="RHEA-COMP:12419"/>
        <dbReference type="ChEBI" id="CHEBI:15378"/>
        <dbReference type="ChEBI" id="CHEBI:57856"/>
        <dbReference type="ChEBI" id="CHEBI:59789"/>
        <dbReference type="ChEBI" id="CHEBI:90615"/>
        <dbReference type="ChEBI" id="CHEBI:90616"/>
        <dbReference type="EC" id="2.1.1.72"/>
    </reaction>
</comment>
<dbReference type="PRINTS" id="PR00507">
    <property type="entry name" value="N12N6MTFRASE"/>
</dbReference>
<sequence>MITGALKNSVDRIWDTFWSGGISNPISVIEQFTYLLFIRELDTRQAYIDTRRNLGDPTATSDIFNASQQHLRWRNLIEDADLARRKATITTEVFPFIKTMGGHGFQQHMANASFDIESEATLGRVMELIDALEFANKDIAGDLYEYMLDKLSTSGTNGQFRTPSHIIELLVALMAPTPSLRIIDPACGTAGFLVAANDWIKTHHQDQLFDKPTRDTFLEQGLTGFDFDKTMVRIAAMNMFMHGFDEPAIAYQDSLTHLDAEHFGAYDLILANPPFAGSLDKDAIDPALKSATTAKKTELLFLHRFLQLLKPGGRAAVIVPEGVLFGSTKAHKVLRQHLVEDQRLDAVIKLPSGVFKPYSGVSTAIVCFTRTDSGGTDQVWFYDVTADGYSLDDKRTPLLEARLLGPAPVSHVQDYDDPQCAADPHPVVLTAEQAQVNNLPDVVARWHERTGTERDRARTEYSFTVPREEIVRAGYDLSMNRYKEIVLEATETRDPLEIIAEIETLDHDITAGLAKLKAMLTEGK</sequence>
<feature type="domain" description="DNA methylase adenine-specific" evidence="8">
    <location>
        <begin position="136"/>
        <end position="400"/>
    </location>
</feature>
<proteinExistence type="inferred from homology"/>
<dbReference type="GO" id="GO:0032259">
    <property type="term" value="P:methylation"/>
    <property type="evidence" value="ECO:0007669"/>
    <property type="project" value="UniProtKB-KW"/>
</dbReference>
<dbReference type="Pfam" id="PF12161">
    <property type="entry name" value="HsdM_N"/>
    <property type="match status" value="1"/>
</dbReference>
<dbReference type="InterPro" id="IPR003356">
    <property type="entry name" value="DNA_methylase_A-5"/>
</dbReference>
<evidence type="ECO:0000256" key="6">
    <source>
        <dbReference type="ARBA" id="ARBA00022747"/>
    </source>
</evidence>
<name>A0A7T0KDQ3_9CORY</name>
<reference evidence="10 11" key="1">
    <citation type="submission" date="2020-11" db="EMBL/GenBank/DDBJ databases">
        <title>Corynebacterium sp. ZJ-599.</title>
        <authorList>
            <person name="Zhou J."/>
        </authorList>
    </citation>
    <scope>NUCLEOTIDE SEQUENCE [LARGE SCALE GENOMIC DNA]</scope>
    <source>
        <strain evidence="10 11">ZJ-599</strain>
    </source>
</reference>
<dbReference type="InterPro" id="IPR029063">
    <property type="entry name" value="SAM-dependent_MTases_sf"/>
</dbReference>
<evidence type="ECO:0000256" key="4">
    <source>
        <dbReference type="ARBA" id="ARBA00022679"/>
    </source>
</evidence>
<dbReference type="REBASE" id="469516">
    <property type="entry name" value="M.CspZJ599ORF10370P"/>
</dbReference>
<evidence type="ECO:0000259" key="9">
    <source>
        <dbReference type="Pfam" id="PF12161"/>
    </source>
</evidence>
<gene>
    <name evidence="10" type="ORF">G7Y31_10370</name>
</gene>
<dbReference type="InterPro" id="IPR051537">
    <property type="entry name" value="DNA_Adenine_Mtase"/>
</dbReference>
<dbReference type="Gene3D" id="1.20.1260.30">
    <property type="match status" value="1"/>
</dbReference>
<organism evidence="10 11">
    <name type="scientific">Corynebacterium lizhenjunii</name>
    <dbReference type="NCBI Taxonomy" id="2709394"/>
    <lineage>
        <taxon>Bacteria</taxon>
        <taxon>Bacillati</taxon>
        <taxon>Actinomycetota</taxon>
        <taxon>Actinomycetes</taxon>
        <taxon>Mycobacteriales</taxon>
        <taxon>Corynebacteriaceae</taxon>
        <taxon>Corynebacterium</taxon>
    </lineage>
</organism>
<dbReference type="KEGG" id="cliz:G7Y31_10370"/>
<comment type="similarity">
    <text evidence="1">Belongs to the N(4)/N(6)-methyltransferase family.</text>
</comment>
<dbReference type="EMBL" id="CP064954">
    <property type="protein sequence ID" value="QPK78905.1"/>
    <property type="molecule type" value="Genomic_DNA"/>
</dbReference>
<evidence type="ECO:0000313" key="11">
    <source>
        <dbReference type="Proteomes" id="UP000594681"/>
    </source>
</evidence>
<dbReference type="PANTHER" id="PTHR42933">
    <property type="entry name" value="SLR6095 PROTEIN"/>
    <property type="match status" value="1"/>
</dbReference>
<evidence type="ECO:0000256" key="2">
    <source>
        <dbReference type="ARBA" id="ARBA00011900"/>
    </source>
</evidence>
<keyword evidence="4 10" id="KW-0808">Transferase</keyword>
<dbReference type="CDD" id="cd02440">
    <property type="entry name" value="AdoMet_MTases"/>
    <property type="match status" value="1"/>
</dbReference>
<dbReference type="InterPro" id="IPR002052">
    <property type="entry name" value="DNA_methylase_N6_adenine_CS"/>
</dbReference>
<dbReference type="RefSeq" id="WP_165007179.1">
    <property type="nucleotide sequence ID" value="NZ_CP064954.1"/>
</dbReference>
<dbReference type="GO" id="GO:0009307">
    <property type="term" value="P:DNA restriction-modification system"/>
    <property type="evidence" value="ECO:0007669"/>
    <property type="project" value="UniProtKB-KW"/>
</dbReference>
<keyword evidence="11" id="KW-1185">Reference proteome</keyword>
<accession>A0A7T0KDQ3</accession>
<dbReference type="Proteomes" id="UP000594681">
    <property type="component" value="Chromosome"/>
</dbReference>
<dbReference type="AlphaFoldDB" id="A0A7T0KDQ3"/>
<evidence type="ECO:0000313" key="10">
    <source>
        <dbReference type="EMBL" id="QPK78905.1"/>
    </source>
</evidence>
<dbReference type="Pfam" id="PF02384">
    <property type="entry name" value="N6_Mtase"/>
    <property type="match status" value="1"/>
</dbReference>
<evidence type="ECO:0000256" key="7">
    <source>
        <dbReference type="ARBA" id="ARBA00047942"/>
    </source>
</evidence>
<keyword evidence="3 10" id="KW-0489">Methyltransferase</keyword>
<dbReference type="SUPFAM" id="SSF53335">
    <property type="entry name" value="S-adenosyl-L-methionine-dependent methyltransferases"/>
    <property type="match status" value="1"/>
</dbReference>
<evidence type="ECO:0000259" key="8">
    <source>
        <dbReference type="Pfam" id="PF02384"/>
    </source>
</evidence>
<dbReference type="InterPro" id="IPR022749">
    <property type="entry name" value="D12N6_MeTrfase_N"/>
</dbReference>
<dbReference type="PROSITE" id="PS00092">
    <property type="entry name" value="N6_MTASE"/>
    <property type="match status" value="1"/>
</dbReference>
<dbReference type="GO" id="GO:0003677">
    <property type="term" value="F:DNA binding"/>
    <property type="evidence" value="ECO:0007669"/>
    <property type="project" value="InterPro"/>
</dbReference>
<evidence type="ECO:0000256" key="1">
    <source>
        <dbReference type="ARBA" id="ARBA00006594"/>
    </source>
</evidence>
<dbReference type="PANTHER" id="PTHR42933:SF3">
    <property type="entry name" value="TYPE I RESTRICTION ENZYME MJAVIII METHYLASE SUBUNIT"/>
    <property type="match status" value="1"/>
</dbReference>
<dbReference type="GO" id="GO:0009007">
    <property type="term" value="F:site-specific DNA-methyltransferase (adenine-specific) activity"/>
    <property type="evidence" value="ECO:0007669"/>
    <property type="project" value="UniProtKB-EC"/>
</dbReference>
<dbReference type="EC" id="2.1.1.72" evidence="2"/>
<dbReference type="GO" id="GO:0008170">
    <property type="term" value="F:N-methyltransferase activity"/>
    <property type="evidence" value="ECO:0007669"/>
    <property type="project" value="InterPro"/>
</dbReference>
<keyword evidence="6" id="KW-0680">Restriction system</keyword>
<dbReference type="InterPro" id="IPR038333">
    <property type="entry name" value="T1MK-like_N_sf"/>
</dbReference>
<evidence type="ECO:0000256" key="3">
    <source>
        <dbReference type="ARBA" id="ARBA00022603"/>
    </source>
</evidence>
<evidence type="ECO:0000256" key="5">
    <source>
        <dbReference type="ARBA" id="ARBA00022691"/>
    </source>
</evidence>